<dbReference type="AlphaFoldDB" id="A0A8X6MCK1"/>
<comment type="caution">
    <text evidence="1">The sequence shown here is derived from an EMBL/GenBank/DDBJ whole genome shotgun (WGS) entry which is preliminary data.</text>
</comment>
<keyword evidence="2" id="KW-1185">Reference proteome</keyword>
<proteinExistence type="predicted"/>
<reference evidence="1" key="1">
    <citation type="submission" date="2020-08" db="EMBL/GenBank/DDBJ databases">
        <title>Multicomponent nature underlies the extraordinary mechanical properties of spider dragline silk.</title>
        <authorList>
            <person name="Kono N."/>
            <person name="Nakamura H."/>
            <person name="Mori M."/>
            <person name="Yoshida Y."/>
            <person name="Ohtoshi R."/>
            <person name="Malay A.D."/>
            <person name="Moran D.A.P."/>
            <person name="Tomita M."/>
            <person name="Numata K."/>
            <person name="Arakawa K."/>
        </authorList>
    </citation>
    <scope>NUCLEOTIDE SEQUENCE</scope>
</reference>
<organism evidence="1 2">
    <name type="scientific">Nephila pilipes</name>
    <name type="common">Giant wood spider</name>
    <name type="synonym">Nephila maculata</name>
    <dbReference type="NCBI Taxonomy" id="299642"/>
    <lineage>
        <taxon>Eukaryota</taxon>
        <taxon>Metazoa</taxon>
        <taxon>Ecdysozoa</taxon>
        <taxon>Arthropoda</taxon>
        <taxon>Chelicerata</taxon>
        <taxon>Arachnida</taxon>
        <taxon>Araneae</taxon>
        <taxon>Araneomorphae</taxon>
        <taxon>Entelegynae</taxon>
        <taxon>Araneoidea</taxon>
        <taxon>Nephilidae</taxon>
        <taxon>Nephila</taxon>
    </lineage>
</organism>
<accession>A0A8X6MCK1</accession>
<dbReference type="Proteomes" id="UP000887013">
    <property type="component" value="Unassembled WGS sequence"/>
</dbReference>
<sequence length="83" mass="9938">MTGLWKSRRHQYLQFNIYNRKSSQINKRFSDPYDKFEVKFRSCRKPADCASHCQTHSDHVIILTRAARWAAQHRGAPRFLQMN</sequence>
<protein>
    <submittedName>
        <fullName evidence="1">Uncharacterized protein</fullName>
    </submittedName>
</protein>
<evidence type="ECO:0000313" key="2">
    <source>
        <dbReference type="Proteomes" id="UP000887013"/>
    </source>
</evidence>
<gene>
    <name evidence="1" type="ORF">NPIL_350601</name>
</gene>
<dbReference type="EMBL" id="BMAW01089484">
    <property type="protein sequence ID" value="GFS40166.1"/>
    <property type="molecule type" value="Genomic_DNA"/>
</dbReference>
<evidence type="ECO:0000313" key="1">
    <source>
        <dbReference type="EMBL" id="GFS40166.1"/>
    </source>
</evidence>
<name>A0A8X6MCK1_NEPPI</name>